<dbReference type="SUPFAM" id="SSF48371">
    <property type="entry name" value="ARM repeat"/>
    <property type="match status" value="1"/>
</dbReference>
<dbReference type="InterPro" id="IPR008658">
    <property type="entry name" value="KAP3"/>
</dbReference>
<keyword evidence="3" id="KW-1185">Reference proteome</keyword>
<evidence type="ECO:0000256" key="1">
    <source>
        <dbReference type="PROSITE-ProRule" id="PRU00259"/>
    </source>
</evidence>
<proteinExistence type="predicted"/>
<dbReference type="Gene3D" id="1.25.10.10">
    <property type="entry name" value="Leucine-rich Repeat Variant"/>
    <property type="match status" value="1"/>
</dbReference>
<dbReference type="PANTHER" id="PTHR15605">
    <property type="entry name" value="KINESIN-ASSOCIATED PROTEINS"/>
    <property type="match status" value="1"/>
</dbReference>
<reference evidence="4" key="1">
    <citation type="submission" date="2025-08" db="UniProtKB">
        <authorList>
            <consortium name="RefSeq"/>
        </authorList>
    </citation>
    <scope>IDENTIFICATION</scope>
    <source>
        <tissue evidence="4">Muscle</tissue>
    </source>
</reference>
<feature type="repeat" description="ARM" evidence="1">
    <location>
        <begin position="592"/>
        <end position="636"/>
    </location>
</feature>
<dbReference type="InterPro" id="IPR016024">
    <property type="entry name" value="ARM-type_fold"/>
</dbReference>
<name>A0ABM1S064_LIMPO</name>
<evidence type="ECO:0000313" key="4">
    <source>
        <dbReference type="RefSeq" id="XP_022237019.1"/>
    </source>
</evidence>
<evidence type="ECO:0000256" key="2">
    <source>
        <dbReference type="SAM" id="MobiDB-lite"/>
    </source>
</evidence>
<accession>A0ABM1S064</accession>
<dbReference type="InterPro" id="IPR000225">
    <property type="entry name" value="Armadillo"/>
</dbReference>
<dbReference type="Proteomes" id="UP000694941">
    <property type="component" value="Unplaced"/>
</dbReference>
<dbReference type="PROSITE" id="PS50176">
    <property type="entry name" value="ARM_REPEAT"/>
    <property type="match status" value="1"/>
</dbReference>
<dbReference type="SMART" id="SM00185">
    <property type="entry name" value="ARM"/>
    <property type="match status" value="5"/>
</dbReference>
<gene>
    <name evidence="4" type="primary">LOC106476392</name>
</gene>
<dbReference type="GeneID" id="106476392"/>
<dbReference type="PANTHER" id="PTHR15605:SF2">
    <property type="entry name" value="KINESIN-ASSOCIATED PROTEIN 3"/>
    <property type="match status" value="1"/>
</dbReference>
<dbReference type="InterPro" id="IPR011989">
    <property type="entry name" value="ARM-like"/>
</dbReference>
<dbReference type="SMART" id="SM01297">
    <property type="entry name" value="KAP"/>
    <property type="match status" value="1"/>
</dbReference>
<dbReference type="Pfam" id="PF05804">
    <property type="entry name" value="KAP"/>
    <property type="match status" value="1"/>
</dbReference>
<protein>
    <submittedName>
        <fullName evidence="4">Kinesin-associated protein 3-like</fullName>
    </submittedName>
</protein>
<feature type="region of interest" description="Disordered" evidence="2">
    <location>
        <begin position="104"/>
        <end position="128"/>
    </location>
</feature>
<evidence type="ECO:0000313" key="3">
    <source>
        <dbReference type="Proteomes" id="UP000694941"/>
    </source>
</evidence>
<sequence>MQTDEVKYVQRRVRPGPLDVHPTEKALVVNYELEATVVGELGDTMLEETKECQKIIRVKSLNDSTDISALAQEIVEKCSLIPQAKVREVEQLLFYLQTRKEQPSSKDLKKSESSQSVRGLSDKEKDKEREGLESIRVHEMANINCLDDYIELLYEDMTDKIRASALVLQLSRNPDNLAELACNETLLGALGRVLREDGRKSIDLSTNIVYVFFCFSTFSEFHPLIAQLKIGSLCMDIIEYELNRHEQWKEDLTKKRNVLDSEKDNPTLKRDYEKSLKKYQTLIKKQDQLLRVSYYLLLNIAEDTKVELKMVNRGIVSLLLRTLDRDLPELLILVVSFLKKLSIFVENKNEMAEKNIVEKVARLVHSNHDDLLNVTLKLLLNLSFDLDLRNAMVKVGLLPKLVKLICSNAFLTNELVFLSQDIHCFSLAHLKIVKLIMECPEERVPLELIALSINLTTNKRNAQIICESNGLTFLMKHVFEHQDPLLMKMIRNVSQHEGPTKTLFLDFVDDLAVATQQSDNEEFVLECLGVLGNLSVPDLDFERLLKKHNLLHWMEKKLIPGVCEDDLVLEVVVLIGTVVADESCARFIAKSGILKSLIELLNAKQEDDEVVLQIVYVFHHLIKHPSTQEQMIKETQAPAYLIDLLHDTNPEIRKICDSTLDVIAEHDEEWAKRIQLDKFRWHNSQWLDMVQSQQMDEAADMYIDEQIGPFIQESDILEQSDLMYSGYDSLSAEGNLSPEFLDASRSNRTTESAGRPMSRYKNRYSVDVDMLRDRMSSLGVDSNIYYKRPPSVAFVNGNAIDNSAPNTGMFLFH</sequence>
<organism evidence="3 4">
    <name type="scientific">Limulus polyphemus</name>
    <name type="common">Atlantic horseshoe crab</name>
    <dbReference type="NCBI Taxonomy" id="6850"/>
    <lineage>
        <taxon>Eukaryota</taxon>
        <taxon>Metazoa</taxon>
        <taxon>Ecdysozoa</taxon>
        <taxon>Arthropoda</taxon>
        <taxon>Chelicerata</taxon>
        <taxon>Merostomata</taxon>
        <taxon>Xiphosura</taxon>
        <taxon>Limulidae</taxon>
        <taxon>Limulus</taxon>
    </lineage>
</organism>
<dbReference type="RefSeq" id="XP_022237019.1">
    <property type="nucleotide sequence ID" value="XM_022381311.1"/>
</dbReference>